<sequence>MIIRSAGLAAALLLAAAPAALAQNAGSQEAITIQMKAPDGTDHGTVTVTSTPHGLLFAADLTGLPEGEHGFHVHAVGQCEGDFESAGGHYNPTDKDHGYLAENGPHAGDLPNLESIGGMARFSAFSPMLTMTGGDAPVMDSDGSAVMVHAGPDDYLTNPSGHSGGRIACGVIPPAP</sequence>
<evidence type="ECO:0000313" key="1">
    <source>
        <dbReference type="EMBL" id="WAJ30107.1"/>
    </source>
</evidence>
<protein>
    <submittedName>
        <fullName evidence="1">Superoxide dismutase family protein</fullName>
    </submittedName>
</protein>
<keyword evidence="2" id="KW-1185">Reference proteome</keyword>
<reference evidence="1" key="1">
    <citation type="submission" date="2022-11" db="EMBL/GenBank/DDBJ databases">
        <title>beta-Carotene-producing bacterium, Jeongeuplla avenae sp. nov., alleviates the salt stress of Arabidopsis seedlings.</title>
        <authorList>
            <person name="Jiang L."/>
            <person name="Lee J."/>
        </authorList>
    </citation>
    <scope>NUCLEOTIDE SEQUENCE</scope>
    <source>
        <strain evidence="1">DY_R2A_6</strain>
    </source>
</reference>
<dbReference type="Proteomes" id="UP001163223">
    <property type="component" value="Chromosome"/>
</dbReference>
<evidence type="ECO:0000313" key="2">
    <source>
        <dbReference type="Proteomes" id="UP001163223"/>
    </source>
</evidence>
<organism evidence="1 2">
    <name type="scientific">Antarcticirhabdus aurantiaca</name>
    <dbReference type="NCBI Taxonomy" id="2606717"/>
    <lineage>
        <taxon>Bacteria</taxon>
        <taxon>Pseudomonadati</taxon>
        <taxon>Pseudomonadota</taxon>
        <taxon>Alphaproteobacteria</taxon>
        <taxon>Hyphomicrobiales</taxon>
        <taxon>Aurantimonadaceae</taxon>
        <taxon>Antarcticirhabdus</taxon>
    </lineage>
</organism>
<proteinExistence type="predicted"/>
<dbReference type="EMBL" id="CP113520">
    <property type="protein sequence ID" value="WAJ30107.1"/>
    <property type="molecule type" value="Genomic_DNA"/>
</dbReference>
<gene>
    <name evidence="1" type="ORF">OXU80_07845</name>
</gene>
<name>A0ACD4NTH0_9HYPH</name>
<accession>A0ACD4NTH0</accession>